<sequence>MKREMRRYFKALRDRISEYERETWNEEIRKKLFNLDKFRNASEIFTYLSKNDEVDTRKIIEKSWKMGKKVYIPKITEDRKMIPVLLESFNDLTYGLYDIETSKNRKTSNKIEISLVPGLSFDKNRHRIGYGGGFYDKFIKDNESFYIGLFYDISESFNLNLDPLDEKLDMIISDKKII</sequence>
<dbReference type="AlphaFoldDB" id="A0A6N7VWQ7"/>
<evidence type="ECO:0000256" key="2">
    <source>
        <dbReference type="ARBA" id="ARBA00022741"/>
    </source>
</evidence>
<dbReference type="EMBL" id="VULQ01000012">
    <property type="protein sequence ID" value="MSS78473.1"/>
    <property type="molecule type" value="Genomic_DNA"/>
</dbReference>
<feature type="binding site" evidence="4">
    <location>
        <begin position="2"/>
        <end position="6"/>
    </location>
    <ligand>
        <name>ATP</name>
        <dbReference type="ChEBI" id="CHEBI:30616"/>
    </ligand>
</feature>
<evidence type="ECO:0000313" key="7">
    <source>
        <dbReference type="Proteomes" id="UP000441925"/>
    </source>
</evidence>
<keyword evidence="7" id="KW-1185">Reference proteome</keyword>
<gene>
    <name evidence="6" type="ORF">FYJ26_08705</name>
</gene>
<comment type="cofactor">
    <cofactor evidence="5">
        <name>Mg(2+)</name>
        <dbReference type="ChEBI" id="CHEBI:18420"/>
    </cofactor>
</comment>
<dbReference type="SUPFAM" id="SSF100950">
    <property type="entry name" value="NagB/RpiA/CoA transferase-like"/>
    <property type="match status" value="1"/>
</dbReference>
<dbReference type="InterPro" id="IPR024185">
    <property type="entry name" value="FTHF_cligase-like_sf"/>
</dbReference>
<evidence type="ECO:0000256" key="5">
    <source>
        <dbReference type="RuleBase" id="RU361279"/>
    </source>
</evidence>
<evidence type="ECO:0000256" key="4">
    <source>
        <dbReference type="PIRSR" id="PIRSR006806-1"/>
    </source>
</evidence>
<comment type="caution">
    <text evidence="6">The sequence shown here is derived from an EMBL/GenBank/DDBJ whole genome shotgun (WGS) entry which is preliminary data.</text>
</comment>
<dbReference type="PANTHER" id="PTHR23407">
    <property type="entry name" value="ATPASE INHIBITOR/5-FORMYLTETRAHYDROFOLATE CYCLO-LIGASE"/>
    <property type="match status" value="1"/>
</dbReference>
<accession>A0A6N7VWQ7</accession>
<dbReference type="Proteomes" id="UP000441925">
    <property type="component" value="Unassembled WGS sequence"/>
</dbReference>
<dbReference type="GO" id="GO:0035999">
    <property type="term" value="P:tetrahydrofolate interconversion"/>
    <property type="evidence" value="ECO:0007669"/>
    <property type="project" value="TreeGrafter"/>
</dbReference>
<feature type="binding site" evidence="4">
    <location>
        <position position="53"/>
    </location>
    <ligand>
        <name>substrate</name>
    </ligand>
</feature>
<evidence type="ECO:0000256" key="3">
    <source>
        <dbReference type="ARBA" id="ARBA00022840"/>
    </source>
</evidence>
<dbReference type="GO" id="GO:0046872">
    <property type="term" value="F:metal ion binding"/>
    <property type="evidence" value="ECO:0007669"/>
    <property type="project" value="UniProtKB-KW"/>
</dbReference>
<reference evidence="6 7" key="1">
    <citation type="submission" date="2019-08" db="EMBL/GenBank/DDBJ databases">
        <title>In-depth cultivation of the pig gut microbiome towards novel bacterial diversity and tailored functional studies.</title>
        <authorList>
            <person name="Wylensek D."/>
            <person name="Hitch T.C.A."/>
            <person name="Clavel T."/>
        </authorList>
    </citation>
    <scope>NUCLEOTIDE SEQUENCE [LARGE SCALE GENOMIC DNA]</scope>
    <source>
        <strain evidence="6 7">WCA-380-WT-2B</strain>
    </source>
</reference>
<dbReference type="PANTHER" id="PTHR23407:SF1">
    <property type="entry name" value="5-FORMYLTETRAHYDROFOLATE CYCLO-LIGASE"/>
    <property type="match status" value="1"/>
</dbReference>
<comment type="similarity">
    <text evidence="1 5">Belongs to the 5-formyltetrahydrofolate cyclo-ligase family.</text>
</comment>
<dbReference type="NCBIfam" id="TIGR02727">
    <property type="entry name" value="MTHFS_bact"/>
    <property type="match status" value="1"/>
</dbReference>
<protein>
    <recommendedName>
        <fullName evidence="5">5-formyltetrahydrofolate cyclo-ligase</fullName>
        <ecNumber evidence="5">6.3.3.2</ecNumber>
    </recommendedName>
</protein>
<dbReference type="InterPro" id="IPR037171">
    <property type="entry name" value="NagB/RpiA_transferase-like"/>
</dbReference>
<organism evidence="6 7">
    <name type="scientific">Anaerococcus porci</name>
    <dbReference type="NCBI Taxonomy" id="2652269"/>
    <lineage>
        <taxon>Bacteria</taxon>
        <taxon>Bacillati</taxon>
        <taxon>Bacillota</taxon>
        <taxon>Tissierellia</taxon>
        <taxon>Tissierellales</taxon>
        <taxon>Peptoniphilaceae</taxon>
        <taxon>Anaerococcus</taxon>
    </lineage>
</organism>
<dbReference type="Gene3D" id="3.40.50.10420">
    <property type="entry name" value="NagB/RpiA/CoA transferase-like"/>
    <property type="match status" value="1"/>
</dbReference>
<dbReference type="GO" id="GO:0009396">
    <property type="term" value="P:folic acid-containing compound biosynthetic process"/>
    <property type="evidence" value="ECO:0007669"/>
    <property type="project" value="TreeGrafter"/>
</dbReference>
<feature type="binding site" evidence="4">
    <location>
        <begin position="127"/>
        <end position="135"/>
    </location>
    <ligand>
        <name>ATP</name>
        <dbReference type="ChEBI" id="CHEBI:30616"/>
    </ligand>
</feature>
<dbReference type="GO" id="GO:0005524">
    <property type="term" value="F:ATP binding"/>
    <property type="evidence" value="ECO:0007669"/>
    <property type="project" value="UniProtKB-KW"/>
</dbReference>
<comment type="catalytic activity">
    <reaction evidence="5">
        <text>(6S)-5-formyl-5,6,7,8-tetrahydrofolate + ATP = (6R)-5,10-methenyltetrahydrofolate + ADP + phosphate</text>
        <dbReference type="Rhea" id="RHEA:10488"/>
        <dbReference type="ChEBI" id="CHEBI:30616"/>
        <dbReference type="ChEBI" id="CHEBI:43474"/>
        <dbReference type="ChEBI" id="CHEBI:57455"/>
        <dbReference type="ChEBI" id="CHEBI:57457"/>
        <dbReference type="ChEBI" id="CHEBI:456216"/>
        <dbReference type="EC" id="6.3.3.2"/>
    </reaction>
</comment>
<keyword evidence="5" id="KW-0460">Magnesium</keyword>
<keyword evidence="3 4" id="KW-0067">ATP-binding</keyword>
<proteinExistence type="inferred from homology"/>
<dbReference type="RefSeq" id="WP_154541591.1">
    <property type="nucleotide sequence ID" value="NZ_JAXDSU010000054.1"/>
</dbReference>
<dbReference type="GO" id="GO:0030272">
    <property type="term" value="F:5-formyltetrahydrofolate cyclo-ligase activity"/>
    <property type="evidence" value="ECO:0007669"/>
    <property type="project" value="UniProtKB-EC"/>
</dbReference>
<evidence type="ECO:0000313" key="6">
    <source>
        <dbReference type="EMBL" id="MSS78473.1"/>
    </source>
</evidence>
<keyword evidence="5" id="KW-0479">Metal-binding</keyword>
<dbReference type="PIRSF" id="PIRSF006806">
    <property type="entry name" value="FTHF_cligase"/>
    <property type="match status" value="1"/>
</dbReference>
<name>A0A6N7VWQ7_9FIRM</name>
<keyword evidence="6" id="KW-0436">Ligase</keyword>
<dbReference type="InterPro" id="IPR002698">
    <property type="entry name" value="FTHF_cligase"/>
</dbReference>
<dbReference type="Pfam" id="PF01812">
    <property type="entry name" value="5-FTHF_cyc-lig"/>
    <property type="match status" value="1"/>
</dbReference>
<evidence type="ECO:0000256" key="1">
    <source>
        <dbReference type="ARBA" id="ARBA00010638"/>
    </source>
</evidence>
<feature type="binding site" evidence="4">
    <location>
        <position position="48"/>
    </location>
    <ligand>
        <name>substrate</name>
    </ligand>
</feature>
<keyword evidence="2 4" id="KW-0547">Nucleotide-binding</keyword>
<dbReference type="EC" id="6.3.3.2" evidence="5"/>